<evidence type="ECO:0000313" key="2">
    <source>
        <dbReference type="EMBL" id="QJA88190.1"/>
    </source>
</evidence>
<accession>A0A6M3KAC8</accession>
<sequence>MTEEEITETAEILYNFREAMTIQGIKEVLWQFARSVEKKGLKALM</sequence>
<dbReference type="AlphaFoldDB" id="A0A6M3KAC8"/>
<evidence type="ECO:0000313" key="1">
    <source>
        <dbReference type="EMBL" id="QJA78601.1"/>
    </source>
</evidence>
<protein>
    <submittedName>
        <fullName evidence="1">Uncharacterized protein</fullName>
    </submittedName>
</protein>
<gene>
    <name evidence="1" type="ORF">MM415A01049_0013</name>
    <name evidence="2" type="ORF">MM415B02812_0001</name>
</gene>
<dbReference type="EMBL" id="MT142344">
    <property type="protein sequence ID" value="QJA78601.1"/>
    <property type="molecule type" value="Genomic_DNA"/>
</dbReference>
<organism evidence="1">
    <name type="scientific">viral metagenome</name>
    <dbReference type="NCBI Taxonomy" id="1070528"/>
    <lineage>
        <taxon>unclassified sequences</taxon>
        <taxon>metagenomes</taxon>
        <taxon>organismal metagenomes</taxon>
    </lineage>
</organism>
<name>A0A6M3KAC8_9ZZZZ</name>
<proteinExistence type="predicted"/>
<dbReference type="EMBL" id="MT142761">
    <property type="protein sequence ID" value="QJA88190.1"/>
    <property type="molecule type" value="Genomic_DNA"/>
</dbReference>
<reference evidence="1" key="1">
    <citation type="submission" date="2020-03" db="EMBL/GenBank/DDBJ databases">
        <title>The deep terrestrial virosphere.</title>
        <authorList>
            <person name="Holmfeldt K."/>
            <person name="Nilsson E."/>
            <person name="Simone D."/>
            <person name="Lopez-Fernandez M."/>
            <person name="Wu X."/>
            <person name="de Brujin I."/>
            <person name="Lundin D."/>
            <person name="Andersson A."/>
            <person name="Bertilsson S."/>
            <person name="Dopson M."/>
        </authorList>
    </citation>
    <scope>NUCLEOTIDE SEQUENCE</scope>
    <source>
        <strain evidence="1">MM415A01049</strain>
        <strain evidence="2">MM415B02812</strain>
    </source>
</reference>